<dbReference type="Proteomes" id="UP001222325">
    <property type="component" value="Unassembled WGS sequence"/>
</dbReference>
<dbReference type="InterPro" id="IPR051681">
    <property type="entry name" value="Ser/Thr_Kinases-Pseudokinases"/>
</dbReference>
<dbReference type="InterPro" id="IPR011009">
    <property type="entry name" value="Kinase-like_dom_sf"/>
</dbReference>
<keyword evidence="2" id="KW-0808">Transferase</keyword>
<dbReference type="InterPro" id="IPR001245">
    <property type="entry name" value="Ser-Thr/Tyr_kinase_cat_dom"/>
</dbReference>
<organism evidence="2 3">
    <name type="scientific">Mycena belliarum</name>
    <dbReference type="NCBI Taxonomy" id="1033014"/>
    <lineage>
        <taxon>Eukaryota</taxon>
        <taxon>Fungi</taxon>
        <taxon>Dikarya</taxon>
        <taxon>Basidiomycota</taxon>
        <taxon>Agaricomycotina</taxon>
        <taxon>Agaricomycetes</taxon>
        <taxon>Agaricomycetidae</taxon>
        <taxon>Agaricales</taxon>
        <taxon>Marasmiineae</taxon>
        <taxon>Mycenaceae</taxon>
        <taxon>Mycena</taxon>
    </lineage>
</organism>
<dbReference type="Gene3D" id="1.10.510.10">
    <property type="entry name" value="Transferase(Phosphotransferase) domain 1"/>
    <property type="match status" value="1"/>
</dbReference>
<dbReference type="InterPro" id="IPR008271">
    <property type="entry name" value="Ser/Thr_kinase_AS"/>
</dbReference>
<dbReference type="Pfam" id="PF07714">
    <property type="entry name" value="PK_Tyr_Ser-Thr"/>
    <property type="match status" value="1"/>
</dbReference>
<dbReference type="PANTHER" id="PTHR44329">
    <property type="entry name" value="SERINE/THREONINE-PROTEIN KINASE TNNI3K-RELATED"/>
    <property type="match status" value="1"/>
</dbReference>
<gene>
    <name evidence="2" type="ORF">B0H15DRAFT_853340</name>
</gene>
<dbReference type="SMART" id="SM00220">
    <property type="entry name" value="S_TKc"/>
    <property type="match status" value="1"/>
</dbReference>
<feature type="domain" description="Protein kinase" evidence="1">
    <location>
        <begin position="230"/>
        <end position="533"/>
    </location>
</feature>
<keyword evidence="3" id="KW-1185">Reference proteome</keyword>
<dbReference type="GO" id="GO:0005524">
    <property type="term" value="F:ATP binding"/>
    <property type="evidence" value="ECO:0007669"/>
    <property type="project" value="InterPro"/>
</dbReference>
<dbReference type="PROSITE" id="PS50011">
    <property type="entry name" value="PROTEIN_KINASE_DOM"/>
    <property type="match status" value="1"/>
</dbReference>
<protein>
    <submittedName>
        <fullName evidence="2">Kinase-like domain-containing protein</fullName>
    </submittedName>
</protein>
<dbReference type="GO" id="GO:0004674">
    <property type="term" value="F:protein serine/threonine kinase activity"/>
    <property type="evidence" value="ECO:0007669"/>
    <property type="project" value="TreeGrafter"/>
</dbReference>
<keyword evidence="2" id="KW-0418">Kinase</keyword>
<proteinExistence type="predicted"/>
<dbReference type="InterPro" id="IPR000719">
    <property type="entry name" value="Prot_kinase_dom"/>
</dbReference>
<evidence type="ECO:0000313" key="3">
    <source>
        <dbReference type="Proteomes" id="UP001222325"/>
    </source>
</evidence>
<name>A0AAD6TXS8_9AGAR</name>
<dbReference type="EMBL" id="JARJCN010000047">
    <property type="protein sequence ID" value="KAJ7082044.1"/>
    <property type="molecule type" value="Genomic_DNA"/>
</dbReference>
<evidence type="ECO:0000259" key="1">
    <source>
        <dbReference type="PROSITE" id="PS50011"/>
    </source>
</evidence>
<dbReference type="SUPFAM" id="SSF56112">
    <property type="entry name" value="Protein kinase-like (PK-like)"/>
    <property type="match status" value="1"/>
</dbReference>
<dbReference type="AlphaFoldDB" id="A0AAD6TXS8"/>
<comment type="caution">
    <text evidence="2">The sequence shown here is derived from an EMBL/GenBank/DDBJ whole genome shotgun (WGS) entry which is preliminary data.</text>
</comment>
<dbReference type="PROSITE" id="PS00108">
    <property type="entry name" value="PROTEIN_KINASE_ST"/>
    <property type="match status" value="1"/>
</dbReference>
<evidence type="ECO:0000313" key="2">
    <source>
        <dbReference type="EMBL" id="KAJ7082044.1"/>
    </source>
</evidence>
<dbReference type="Pfam" id="PF00069">
    <property type="entry name" value="Pkinase"/>
    <property type="match status" value="1"/>
</dbReference>
<accession>A0AAD6TXS8</accession>
<sequence>MERAVPIRRGNRVAALAATHTSYLALSFDMESERRAAKTRAMSQLQEMEVIHASFPFGTELSQKIMERSVSLLAIANSPDVGFSGCPSDELIYAQLADASAAYTELGRMDPISWIEHHELVRSRLLQLLSPSKKRRYRMTDLHFREWRYGVVVFAKSFARKLKRKPNKNDAFLKKAQICIDVIHNLITILRDNLEDALFQDDCSFLVALCQRATLLPRSLLCSNQRDLRIADEEPADAGASATVYRGYVDGMQLAVKSIRLYARTVSVIKKRFIREALILQMVQHPNVLRFISILNEPLKICIITPWYAGGNIMKYVQTFPDVEVKELMEQVADGLHFLSEYGIVHGDLKGANILIDDEGKAAVADFGMSFIQRGNLTEDPSHAVHDPFALAILRAQCSEALRTGRLSHSPASVSSLAATVLSAASSTGGGTFRWMSPERLVPSAYDLPTAKATMKSDVYSFGMLILEVYSRAPPWGDRAEGGIMLSVVTNVRPPRPLDIPDPLWEIVQECCAHFPGERPRIWDIYNRLACMP</sequence>
<reference evidence="2" key="1">
    <citation type="submission" date="2023-03" db="EMBL/GenBank/DDBJ databases">
        <title>Massive genome expansion in bonnet fungi (Mycena s.s.) driven by repeated elements and novel gene families across ecological guilds.</title>
        <authorList>
            <consortium name="Lawrence Berkeley National Laboratory"/>
            <person name="Harder C.B."/>
            <person name="Miyauchi S."/>
            <person name="Viragh M."/>
            <person name="Kuo A."/>
            <person name="Thoen E."/>
            <person name="Andreopoulos B."/>
            <person name="Lu D."/>
            <person name="Skrede I."/>
            <person name="Drula E."/>
            <person name="Henrissat B."/>
            <person name="Morin E."/>
            <person name="Kohler A."/>
            <person name="Barry K."/>
            <person name="LaButti K."/>
            <person name="Morin E."/>
            <person name="Salamov A."/>
            <person name="Lipzen A."/>
            <person name="Mereny Z."/>
            <person name="Hegedus B."/>
            <person name="Baldrian P."/>
            <person name="Stursova M."/>
            <person name="Weitz H."/>
            <person name="Taylor A."/>
            <person name="Grigoriev I.V."/>
            <person name="Nagy L.G."/>
            <person name="Martin F."/>
            <person name="Kauserud H."/>
        </authorList>
    </citation>
    <scope>NUCLEOTIDE SEQUENCE</scope>
    <source>
        <strain evidence="2">CBHHK173m</strain>
    </source>
</reference>